<protein>
    <recommendedName>
        <fullName evidence="3">MIR domain-containing protein</fullName>
    </recommendedName>
</protein>
<evidence type="ECO:0000313" key="4">
    <source>
        <dbReference type="EMBL" id="PKC74921.1"/>
    </source>
</evidence>
<dbReference type="InterPro" id="IPR016093">
    <property type="entry name" value="MIR_motif"/>
</dbReference>
<reference evidence="4 5" key="1">
    <citation type="submission" date="2017-10" db="EMBL/GenBank/DDBJ databases">
        <title>Extensive intraspecific genome diversity in a model arbuscular mycorrhizal fungus.</title>
        <authorList>
            <person name="Chen E.C.H."/>
            <person name="Morin E."/>
            <person name="Baudet D."/>
            <person name="Noel J."/>
            <person name="Ndikumana S."/>
            <person name="Charron P."/>
            <person name="St-Onge C."/>
            <person name="Giorgi J."/>
            <person name="Grigoriev I.V."/>
            <person name="Roux C."/>
            <person name="Martin F.M."/>
            <person name="Corradi N."/>
        </authorList>
    </citation>
    <scope>NUCLEOTIDE SEQUENCE [LARGE SCALE GENOMIC DNA]</scope>
    <source>
        <strain evidence="4 5">A1</strain>
    </source>
</reference>
<accession>A0A2N0SH93</accession>
<organism evidence="4 5">
    <name type="scientific">Rhizophagus irregularis</name>
    <dbReference type="NCBI Taxonomy" id="588596"/>
    <lineage>
        <taxon>Eukaryota</taxon>
        <taxon>Fungi</taxon>
        <taxon>Fungi incertae sedis</taxon>
        <taxon>Mucoromycota</taxon>
        <taxon>Glomeromycotina</taxon>
        <taxon>Glomeromycetes</taxon>
        <taxon>Glomerales</taxon>
        <taxon>Glomeraceae</taxon>
        <taxon>Rhizophagus</taxon>
    </lineage>
</organism>
<dbReference type="Gene3D" id="2.80.10.50">
    <property type="match status" value="1"/>
</dbReference>
<evidence type="ECO:0000313" key="5">
    <source>
        <dbReference type="Proteomes" id="UP000232688"/>
    </source>
</evidence>
<feature type="domain" description="MIR" evidence="3">
    <location>
        <begin position="127"/>
        <end position="181"/>
    </location>
</feature>
<sequence length="463" mass="53131">MEPVEYDETIHPVVWLNKIKSCCYKNQITKKEDIMEFCKSMIHPSIDVSKSSTFDEILNILKTDALFALFKYSVEEKLQNLKFDPKNKDHVQFISIFRKYCYEAEIKKIKSLNDLIGYFNQSFLKRRKLIRSGSCISLKHVATGKYLTSCNMHYKTGSKGSIVFASQTLSNLNSLWIVSDFENESNPIVYGKNKVYFLNKGVNENIFISGDYKSPSTGNWEVSCTREIYEHLIESDSTNNNDTYYIKSKEIINIRDMETNNCILHSHEFPFTIDNETYQEVVGHKGRVDRNDKADTKRVSKLWKQQNTLKDVTNVRYYFAAKSKGQLSSAAGLYRVTPDWVIKIGDTIIVVTEAKREDINQGVGQNAIQLQASSQRNKKKRTFNEALREDIMYGIVSTGVDWVIIKLVTTGECNDNDNGNVEVLLSSRAPFTFPINESVFDRSLMLENSRTYLDKSSGCLIAR</sequence>
<keyword evidence="1" id="KW-0732">Signal</keyword>
<evidence type="ECO:0000259" key="3">
    <source>
        <dbReference type="PROSITE" id="PS50919"/>
    </source>
</evidence>
<dbReference type="CDD" id="cd23263">
    <property type="entry name" value="beta-trefoil_MIR"/>
    <property type="match status" value="1"/>
</dbReference>
<dbReference type="InterPro" id="IPR036300">
    <property type="entry name" value="MIR_dom_sf"/>
</dbReference>
<gene>
    <name evidence="4" type="ORF">RhiirA1_529240</name>
</gene>
<dbReference type="Proteomes" id="UP000232688">
    <property type="component" value="Unassembled WGS sequence"/>
</dbReference>
<keyword evidence="2" id="KW-0677">Repeat</keyword>
<dbReference type="PROSITE" id="PS50919">
    <property type="entry name" value="MIR"/>
    <property type="match status" value="1"/>
</dbReference>
<dbReference type="VEuPathDB" id="FungiDB:FUN_006461"/>
<dbReference type="VEuPathDB" id="FungiDB:RhiirA1_529240"/>
<evidence type="ECO:0000256" key="2">
    <source>
        <dbReference type="ARBA" id="ARBA00022737"/>
    </source>
</evidence>
<dbReference type="PANTHER" id="PTHR46809">
    <property type="entry name" value="STROMAL CELL-DERIVED FACTOR 2-LIKE PROTEIN"/>
    <property type="match status" value="1"/>
</dbReference>
<dbReference type="VEuPathDB" id="FungiDB:RhiirFUN_012176"/>
<dbReference type="EMBL" id="LLXH01000038">
    <property type="protein sequence ID" value="PKC74921.1"/>
    <property type="molecule type" value="Genomic_DNA"/>
</dbReference>
<dbReference type="PANTHER" id="PTHR46809:SF2">
    <property type="entry name" value="GH21273P"/>
    <property type="match status" value="1"/>
</dbReference>
<dbReference type="SUPFAM" id="SSF82109">
    <property type="entry name" value="MIR domain"/>
    <property type="match status" value="1"/>
</dbReference>
<dbReference type="AlphaFoldDB" id="A0A2N0SH93"/>
<name>A0A2N0SH93_9GLOM</name>
<comment type="caution">
    <text evidence="4">The sequence shown here is derived from an EMBL/GenBank/DDBJ whole genome shotgun (WGS) entry which is preliminary data.</text>
</comment>
<evidence type="ECO:0000256" key="1">
    <source>
        <dbReference type="ARBA" id="ARBA00022729"/>
    </source>
</evidence>
<proteinExistence type="predicted"/>
<reference evidence="4 5" key="2">
    <citation type="submission" date="2017-10" db="EMBL/GenBank/DDBJ databases">
        <title>Genome analyses suggest a sexual origin of heterokaryosis in a supposedly ancient asexual fungus.</title>
        <authorList>
            <person name="Corradi N."/>
            <person name="Sedzielewska K."/>
            <person name="Noel J."/>
            <person name="Charron P."/>
            <person name="Farinelli L."/>
            <person name="Marton T."/>
            <person name="Kruger M."/>
            <person name="Pelin A."/>
            <person name="Brachmann A."/>
            <person name="Corradi N."/>
        </authorList>
    </citation>
    <scope>NUCLEOTIDE SEQUENCE [LARGE SCALE GENOMIC DNA]</scope>
    <source>
        <strain evidence="4 5">A1</strain>
    </source>
</reference>
<dbReference type="VEuPathDB" id="FungiDB:FUN_014996"/>